<dbReference type="EMBL" id="KV417555">
    <property type="protein sequence ID" value="KZP20405.1"/>
    <property type="molecule type" value="Genomic_DNA"/>
</dbReference>
<dbReference type="PANTHER" id="PTHR38926">
    <property type="entry name" value="F-BOX DOMAIN CONTAINING PROTEIN, EXPRESSED"/>
    <property type="match status" value="1"/>
</dbReference>
<dbReference type="SUPFAM" id="SSF52047">
    <property type="entry name" value="RNI-like"/>
    <property type="match status" value="1"/>
</dbReference>
<sequence length="445" mass="49783">MTPLDSHQVSQYSILTQKLESQASERAGLSWYQIPRHIELEEERAETQRELNSLINLQSPVYSLPEELLSDILRIGQKIHVVEDDALGPAVELSASQVTRHWRDVATRTPRLWTKIHLPKGSIQIEQYLQRSQGLALDVIISDRTTSVRSLCILLNQSSPTLHQPLYPSSRLSNSHSISHISRLRSLSVDGYGVAGTVLQEIIRCVNSGDTSCLTWLKLSAHFPPSSNRPPVTVSTALKGMSSLVHLELDLRTASRDQELSTVLPVLLTLHLDVVFSRDMSKFLALLDAPVLDCLAISASWPTALDESCIKLCPSRLPSLRHLIFQENGSFTSLSLYSTSYTSYAAAFPNVTHLELAMAVQPFIQTILEGVSPVTHKPFWPALQILAVQRNFLEVPVMISALSRRRDNGHPIQQLLTNHVQDIEAFGEVVELLPYIDTWQYMPPE</sequence>
<evidence type="ECO:0000313" key="1">
    <source>
        <dbReference type="EMBL" id="KZP20405.1"/>
    </source>
</evidence>
<dbReference type="PANTHER" id="PTHR38926:SF5">
    <property type="entry name" value="F-BOX AND LEUCINE-RICH REPEAT PROTEIN 6"/>
    <property type="match status" value="1"/>
</dbReference>
<keyword evidence="2" id="KW-1185">Reference proteome</keyword>
<protein>
    <submittedName>
        <fullName evidence="1">Uncharacterized protein</fullName>
    </submittedName>
</protein>
<proteinExistence type="predicted"/>
<reference evidence="1 2" key="1">
    <citation type="journal article" date="2016" name="Mol. Biol. Evol.">
        <title>Comparative Genomics of Early-Diverging Mushroom-Forming Fungi Provides Insights into the Origins of Lignocellulose Decay Capabilities.</title>
        <authorList>
            <person name="Nagy L.G."/>
            <person name="Riley R."/>
            <person name="Tritt A."/>
            <person name="Adam C."/>
            <person name="Daum C."/>
            <person name="Floudas D."/>
            <person name="Sun H."/>
            <person name="Yadav J.S."/>
            <person name="Pangilinan J."/>
            <person name="Larsson K.H."/>
            <person name="Matsuura K."/>
            <person name="Barry K."/>
            <person name="Labutti K."/>
            <person name="Kuo R."/>
            <person name="Ohm R.A."/>
            <person name="Bhattacharya S.S."/>
            <person name="Shirouzu T."/>
            <person name="Yoshinaga Y."/>
            <person name="Martin F.M."/>
            <person name="Grigoriev I.V."/>
            <person name="Hibbett D.S."/>
        </authorList>
    </citation>
    <scope>NUCLEOTIDE SEQUENCE [LARGE SCALE GENOMIC DNA]</scope>
    <source>
        <strain evidence="1 2">CBS 109695</strain>
    </source>
</reference>
<dbReference type="STRING" id="436010.A0A166J225"/>
<evidence type="ECO:0000313" key="2">
    <source>
        <dbReference type="Proteomes" id="UP000076532"/>
    </source>
</evidence>
<organism evidence="1 2">
    <name type="scientific">Athelia psychrophila</name>
    <dbReference type="NCBI Taxonomy" id="1759441"/>
    <lineage>
        <taxon>Eukaryota</taxon>
        <taxon>Fungi</taxon>
        <taxon>Dikarya</taxon>
        <taxon>Basidiomycota</taxon>
        <taxon>Agaricomycotina</taxon>
        <taxon>Agaricomycetes</taxon>
        <taxon>Agaricomycetidae</taxon>
        <taxon>Atheliales</taxon>
        <taxon>Atheliaceae</taxon>
        <taxon>Athelia</taxon>
    </lineage>
</organism>
<dbReference type="Proteomes" id="UP000076532">
    <property type="component" value="Unassembled WGS sequence"/>
</dbReference>
<name>A0A166J225_9AGAM</name>
<dbReference type="OrthoDB" id="3055914at2759"/>
<accession>A0A166J225</accession>
<dbReference type="AlphaFoldDB" id="A0A166J225"/>
<gene>
    <name evidence="1" type="ORF">FIBSPDRAFT_1044863</name>
</gene>